<name>A0A1H0XXH5_9LACT</name>
<dbReference type="CDD" id="cd00779">
    <property type="entry name" value="ProRS_core_prok"/>
    <property type="match status" value="1"/>
</dbReference>
<keyword evidence="3 12" id="KW-0963">Cytoplasm</keyword>
<evidence type="ECO:0000256" key="2">
    <source>
        <dbReference type="ARBA" id="ARBA00011738"/>
    </source>
</evidence>
<dbReference type="InterPro" id="IPR002314">
    <property type="entry name" value="aa-tRNA-synt_IIb"/>
</dbReference>
<comment type="domain">
    <text evidence="12">Consists of three domains: the N-terminal catalytic domain, the editing domain and the C-terminal anticodon-binding domain.</text>
</comment>
<dbReference type="PRINTS" id="PR01046">
    <property type="entry name" value="TRNASYNTHPRO"/>
</dbReference>
<dbReference type="InterPro" id="IPR007214">
    <property type="entry name" value="YbaK/aa-tRNA-synth-assoc-dom"/>
</dbReference>
<dbReference type="SUPFAM" id="SSF55826">
    <property type="entry name" value="YbaK/ProRS associated domain"/>
    <property type="match status" value="1"/>
</dbReference>
<comment type="subunit">
    <text evidence="2 12">Homodimer.</text>
</comment>
<dbReference type="NCBIfam" id="TIGR00409">
    <property type="entry name" value="proS_fam_II"/>
    <property type="match status" value="1"/>
</dbReference>
<organism evidence="14 15">
    <name type="scientific">Carnobacterium viridans</name>
    <dbReference type="NCBI Taxonomy" id="174587"/>
    <lineage>
        <taxon>Bacteria</taxon>
        <taxon>Bacillati</taxon>
        <taxon>Bacillota</taxon>
        <taxon>Bacilli</taxon>
        <taxon>Lactobacillales</taxon>
        <taxon>Carnobacteriaceae</taxon>
        <taxon>Carnobacterium</taxon>
    </lineage>
</organism>
<keyword evidence="4 12" id="KW-0436">Ligase</keyword>
<dbReference type="GO" id="GO:0005524">
    <property type="term" value="F:ATP binding"/>
    <property type="evidence" value="ECO:0007669"/>
    <property type="project" value="UniProtKB-UniRule"/>
</dbReference>
<dbReference type="CDD" id="cd00861">
    <property type="entry name" value="ProRS_anticodon_short"/>
    <property type="match status" value="1"/>
</dbReference>
<dbReference type="CDD" id="cd04334">
    <property type="entry name" value="ProRS-INS"/>
    <property type="match status" value="1"/>
</dbReference>
<dbReference type="InterPro" id="IPR044140">
    <property type="entry name" value="ProRS_anticodon_short"/>
</dbReference>
<keyword evidence="7 12" id="KW-0648">Protein biosynthesis</keyword>
<dbReference type="InterPro" id="IPR023717">
    <property type="entry name" value="Pro-tRNA-Synthase_IIa_type1"/>
</dbReference>
<feature type="domain" description="Aminoacyl-transfer RNA synthetases class-II family profile" evidence="13">
    <location>
        <begin position="33"/>
        <end position="470"/>
    </location>
</feature>
<dbReference type="PANTHER" id="PTHR42753">
    <property type="entry name" value="MITOCHONDRIAL RIBOSOME PROTEIN L39/PROLYL-TRNA LIGASE FAMILY MEMBER"/>
    <property type="match status" value="1"/>
</dbReference>
<evidence type="ECO:0000256" key="4">
    <source>
        <dbReference type="ARBA" id="ARBA00022598"/>
    </source>
</evidence>
<evidence type="ECO:0000256" key="6">
    <source>
        <dbReference type="ARBA" id="ARBA00022840"/>
    </source>
</evidence>
<comment type="catalytic activity">
    <reaction evidence="9 12">
        <text>tRNA(Pro) + L-proline + ATP = L-prolyl-tRNA(Pro) + AMP + diphosphate</text>
        <dbReference type="Rhea" id="RHEA:14305"/>
        <dbReference type="Rhea" id="RHEA-COMP:9700"/>
        <dbReference type="Rhea" id="RHEA-COMP:9702"/>
        <dbReference type="ChEBI" id="CHEBI:30616"/>
        <dbReference type="ChEBI" id="CHEBI:33019"/>
        <dbReference type="ChEBI" id="CHEBI:60039"/>
        <dbReference type="ChEBI" id="CHEBI:78442"/>
        <dbReference type="ChEBI" id="CHEBI:78532"/>
        <dbReference type="ChEBI" id="CHEBI:456215"/>
        <dbReference type="EC" id="6.1.1.15"/>
    </reaction>
</comment>
<comment type="function">
    <text evidence="10 12">Catalyzes the attachment of proline to tRNA(Pro) in a two-step reaction: proline is first activated by ATP to form Pro-AMP and then transferred to the acceptor end of tRNA(Pro). As ProRS can inadvertently accommodate and process non-cognate amino acids such as alanine and cysteine, to avoid such errors it has two additional distinct editing activities against alanine. One activity is designated as 'pretransfer' editing and involves the tRNA(Pro)-independent hydrolysis of activated Ala-AMP. The other activity is designated 'posttransfer' editing and involves deacylation of mischarged Ala-tRNA(Pro). The misacylated Cys-tRNA(Pro) is not edited by ProRS.</text>
</comment>
<comment type="similarity">
    <text evidence="11 12">Belongs to the class-II aminoacyl-tRNA synthetase family. ProS type 1 subfamily.</text>
</comment>
<dbReference type="Gene3D" id="3.30.930.10">
    <property type="entry name" value="Bira Bifunctional Protein, Domain 2"/>
    <property type="match status" value="2"/>
</dbReference>
<comment type="subcellular location">
    <subcellularLocation>
        <location evidence="1 12">Cytoplasm</location>
    </subcellularLocation>
</comment>
<dbReference type="HAMAP" id="MF_01569">
    <property type="entry name" value="Pro_tRNA_synth_type1"/>
    <property type="match status" value="1"/>
</dbReference>
<dbReference type="GO" id="GO:0002161">
    <property type="term" value="F:aminoacyl-tRNA deacylase activity"/>
    <property type="evidence" value="ECO:0007669"/>
    <property type="project" value="InterPro"/>
</dbReference>
<dbReference type="Gene3D" id="3.40.50.800">
    <property type="entry name" value="Anticodon-binding domain"/>
    <property type="match status" value="1"/>
</dbReference>
<protein>
    <recommendedName>
        <fullName evidence="12">Proline--tRNA ligase</fullName>
        <ecNumber evidence="12">6.1.1.15</ecNumber>
    </recommendedName>
    <alternativeName>
        <fullName evidence="12">Prolyl-tRNA synthetase</fullName>
        <shortName evidence="12">ProRS</shortName>
    </alternativeName>
</protein>
<dbReference type="FunFam" id="3.30.930.10:FF:000065">
    <property type="entry name" value="Proline--tRNA ligase"/>
    <property type="match status" value="1"/>
</dbReference>
<reference evidence="15" key="1">
    <citation type="submission" date="2016-10" db="EMBL/GenBank/DDBJ databases">
        <authorList>
            <person name="Varghese N."/>
            <person name="Submissions S."/>
        </authorList>
    </citation>
    <scope>NUCLEOTIDE SEQUENCE [LARGE SCALE GENOMIC DNA]</scope>
    <source>
        <strain evidence="15">MPL-11</strain>
    </source>
</reference>
<keyword evidence="5 12" id="KW-0547">Nucleotide-binding</keyword>
<dbReference type="FunFam" id="3.30.930.10:FF:000066">
    <property type="entry name" value="Proline--tRNA ligase"/>
    <property type="match status" value="1"/>
</dbReference>
<dbReference type="GO" id="GO:0005829">
    <property type="term" value="C:cytosol"/>
    <property type="evidence" value="ECO:0007669"/>
    <property type="project" value="TreeGrafter"/>
</dbReference>
<gene>
    <name evidence="12" type="primary">proS</name>
    <name evidence="14" type="ORF">SAMN04487752_0555</name>
</gene>
<dbReference type="GO" id="GO:0004827">
    <property type="term" value="F:proline-tRNA ligase activity"/>
    <property type="evidence" value="ECO:0007669"/>
    <property type="project" value="UniProtKB-UniRule"/>
</dbReference>
<dbReference type="Pfam" id="PF03129">
    <property type="entry name" value="HGTP_anticodon"/>
    <property type="match status" value="1"/>
</dbReference>
<dbReference type="InterPro" id="IPR045864">
    <property type="entry name" value="aa-tRNA-synth_II/BPL/LPL"/>
</dbReference>
<sequence length="568" mass="64127">MKQSKLFIPTLRDVPNEAEVLSHKMLLRAGYIRQLSSGVYSYLPLATRVLEKLKNIMREEFEKINAVEMLMPSLLPRELWEESGRYETYGEDLMKLKDRHGRDYLLGPTHEEAFTTLIRDEISSYKRLPLSLYQIQTKFRDEKRPRSGLLRGREFIMKDAYSFHDSFESLDATYQDFEKAYTRIFERCGLDFRSIIGDAGAMGGSNSKEFMALSDIGEDTIVYSDSSDYSANLEMATSFHMHKKSLENEKALEKVETPTSKTIAEVSEFLQVAPEKIMKSLLFIADEKPVLVIIRGDHEVNDVKLKNYLDVAFLQLATDEETVNYLGVNAGSIGPVGISEDVRVLADVYVQDMVNAVAGANENGYHYLNVNLNRDSSIEDYVDLRFVQEGELSPDGQGVLKFTKGIEIGHIFKLGTRYSESMNATVLDNNGRSIPVVMGCYGIGVSRLLSAITEQQSSEEGLNWPRHLAPYELHLIPVNMKADDQVSLSNELYTSLQSAGFSVLLDDRNERVGVKFKDSDLIGMPIRITVGKKAQENIVELKLRKTGEALEVRTEELIDTLNILLSSI</sequence>
<dbReference type="InterPro" id="IPR004500">
    <property type="entry name" value="Pro-tRNA-synth_IIa_bac-type"/>
</dbReference>
<accession>A0A1H0XXH5</accession>
<dbReference type="NCBIfam" id="NF006625">
    <property type="entry name" value="PRK09194.1"/>
    <property type="match status" value="1"/>
</dbReference>
<dbReference type="InterPro" id="IPR002316">
    <property type="entry name" value="Pro-tRNA-ligase_IIa"/>
</dbReference>
<dbReference type="InterPro" id="IPR033730">
    <property type="entry name" value="ProRS_core_prok"/>
</dbReference>
<dbReference type="GO" id="GO:0006433">
    <property type="term" value="P:prolyl-tRNA aminoacylation"/>
    <property type="evidence" value="ECO:0007669"/>
    <property type="project" value="UniProtKB-UniRule"/>
</dbReference>
<evidence type="ECO:0000313" key="14">
    <source>
        <dbReference type="EMBL" id="SDQ07597.1"/>
    </source>
</evidence>
<evidence type="ECO:0000256" key="10">
    <source>
        <dbReference type="ARBA" id="ARBA00053664"/>
    </source>
</evidence>
<evidence type="ECO:0000256" key="8">
    <source>
        <dbReference type="ARBA" id="ARBA00023146"/>
    </source>
</evidence>
<dbReference type="InterPro" id="IPR036621">
    <property type="entry name" value="Anticodon-bd_dom_sf"/>
</dbReference>
<keyword evidence="15" id="KW-1185">Reference proteome</keyword>
<evidence type="ECO:0000259" key="13">
    <source>
        <dbReference type="PROSITE" id="PS50862"/>
    </source>
</evidence>
<evidence type="ECO:0000256" key="7">
    <source>
        <dbReference type="ARBA" id="ARBA00022917"/>
    </source>
</evidence>
<dbReference type="InterPro" id="IPR036754">
    <property type="entry name" value="YbaK/aa-tRNA-synt-asso_dom_sf"/>
</dbReference>
<dbReference type="GO" id="GO:0016740">
    <property type="term" value="F:transferase activity"/>
    <property type="evidence" value="ECO:0007669"/>
    <property type="project" value="UniProtKB-ARBA"/>
</dbReference>
<dbReference type="Pfam" id="PF00587">
    <property type="entry name" value="tRNA-synt_2b"/>
    <property type="match status" value="1"/>
</dbReference>
<dbReference type="EC" id="6.1.1.15" evidence="12"/>
<dbReference type="SUPFAM" id="SSF55681">
    <property type="entry name" value="Class II aaRS and biotin synthetases"/>
    <property type="match status" value="1"/>
</dbReference>
<dbReference type="PANTHER" id="PTHR42753:SF2">
    <property type="entry name" value="PROLINE--TRNA LIGASE"/>
    <property type="match status" value="1"/>
</dbReference>
<dbReference type="InterPro" id="IPR004154">
    <property type="entry name" value="Anticodon-bd"/>
</dbReference>
<evidence type="ECO:0000256" key="12">
    <source>
        <dbReference type="HAMAP-Rule" id="MF_01569"/>
    </source>
</evidence>
<proteinExistence type="inferred from homology"/>
<evidence type="ECO:0000256" key="1">
    <source>
        <dbReference type="ARBA" id="ARBA00004496"/>
    </source>
</evidence>
<keyword evidence="8 12" id="KW-0030">Aminoacyl-tRNA synthetase</keyword>
<dbReference type="RefSeq" id="WP_089975003.1">
    <property type="nucleotide sequence ID" value="NZ_CP084916.1"/>
</dbReference>
<evidence type="ECO:0000313" key="15">
    <source>
        <dbReference type="Proteomes" id="UP000199481"/>
    </source>
</evidence>
<evidence type="ECO:0000256" key="11">
    <source>
        <dbReference type="ARBA" id="ARBA00060755"/>
    </source>
</evidence>
<dbReference type="PROSITE" id="PS50862">
    <property type="entry name" value="AA_TRNA_LIGASE_II"/>
    <property type="match status" value="1"/>
</dbReference>
<dbReference type="Pfam" id="PF04073">
    <property type="entry name" value="tRNA_edit"/>
    <property type="match status" value="1"/>
</dbReference>
<dbReference type="OrthoDB" id="9809052at2"/>
<evidence type="ECO:0000256" key="9">
    <source>
        <dbReference type="ARBA" id="ARBA00047671"/>
    </source>
</evidence>
<evidence type="ECO:0000256" key="3">
    <source>
        <dbReference type="ARBA" id="ARBA00022490"/>
    </source>
</evidence>
<dbReference type="AlphaFoldDB" id="A0A1H0XXH5"/>
<dbReference type="GO" id="GO:0140096">
    <property type="term" value="F:catalytic activity, acting on a protein"/>
    <property type="evidence" value="ECO:0007669"/>
    <property type="project" value="UniProtKB-ARBA"/>
</dbReference>
<dbReference type="FunFam" id="3.40.50.800:FF:000011">
    <property type="entry name" value="Proline--tRNA ligase"/>
    <property type="match status" value="1"/>
</dbReference>
<dbReference type="SUPFAM" id="SSF52954">
    <property type="entry name" value="Class II aaRS ABD-related"/>
    <property type="match status" value="1"/>
</dbReference>
<dbReference type="InterPro" id="IPR050062">
    <property type="entry name" value="Pro-tRNA_synthetase"/>
</dbReference>
<evidence type="ECO:0000256" key="5">
    <source>
        <dbReference type="ARBA" id="ARBA00022741"/>
    </source>
</evidence>
<dbReference type="InterPro" id="IPR006195">
    <property type="entry name" value="aa-tRNA-synth_II"/>
</dbReference>
<keyword evidence="6 12" id="KW-0067">ATP-binding</keyword>
<dbReference type="Proteomes" id="UP000199481">
    <property type="component" value="Unassembled WGS sequence"/>
</dbReference>
<dbReference type="EMBL" id="FNJW01000008">
    <property type="protein sequence ID" value="SDQ07597.1"/>
    <property type="molecule type" value="Genomic_DNA"/>
</dbReference>